<comment type="caution">
    <text evidence="2">The sequence shown here is derived from an EMBL/GenBank/DDBJ whole genome shotgun (WGS) entry which is preliminary data.</text>
</comment>
<evidence type="ECO:0000256" key="1">
    <source>
        <dbReference type="SAM" id="Coils"/>
    </source>
</evidence>
<proteinExistence type="predicted"/>
<reference evidence="2" key="1">
    <citation type="journal article" date="2022" name="bioRxiv">
        <title>Sequencing and chromosome-scale assembly of the giantPleurodeles waltlgenome.</title>
        <authorList>
            <person name="Brown T."/>
            <person name="Elewa A."/>
            <person name="Iarovenko S."/>
            <person name="Subramanian E."/>
            <person name="Araus A.J."/>
            <person name="Petzold A."/>
            <person name="Susuki M."/>
            <person name="Suzuki K.-i.T."/>
            <person name="Hayashi T."/>
            <person name="Toyoda A."/>
            <person name="Oliveira C."/>
            <person name="Osipova E."/>
            <person name="Leigh N.D."/>
            <person name="Simon A."/>
            <person name="Yun M.H."/>
        </authorList>
    </citation>
    <scope>NUCLEOTIDE SEQUENCE</scope>
    <source>
        <strain evidence="2">20211129_DDA</strain>
        <tissue evidence="2">Liver</tissue>
    </source>
</reference>
<dbReference type="AlphaFoldDB" id="A0AAV7Q8M2"/>
<dbReference type="EMBL" id="JANPWB010000010">
    <property type="protein sequence ID" value="KAJ1135761.1"/>
    <property type="molecule type" value="Genomic_DNA"/>
</dbReference>
<feature type="coiled-coil region" evidence="1">
    <location>
        <begin position="27"/>
        <end position="54"/>
    </location>
</feature>
<sequence>MQDLRQDLSSVGDLVSTLEDNEMAREREMLRQEIICHQEQKDNLRDQAEDLENRTAAGTCDLFEHVSVKGFVSRVSKKEKEIEYR</sequence>
<name>A0AAV7Q8M2_PLEWA</name>
<evidence type="ECO:0000313" key="2">
    <source>
        <dbReference type="EMBL" id="KAJ1135761.1"/>
    </source>
</evidence>
<accession>A0AAV7Q8M2</accession>
<gene>
    <name evidence="2" type="ORF">NDU88_002192</name>
</gene>
<evidence type="ECO:0000313" key="3">
    <source>
        <dbReference type="Proteomes" id="UP001066276"/>
    </source>
</evidence>
<keyword evidence="3" id="KW-1185">Reference proteome</keyword>
<protein>
    <submittedName>
        <fullName evidence="2">Uncharacterized protein</fullName>
    </submittedName>
</protein>
<organism evidence="2 3">
    <name type="scientific">Pleurodeles waltl</name>
    <name type="common">Iberian ribbed newt</name>
    <dbReference type="NCBI Taxonomy" id="8319"/>
    <lineage>
        <taxon>Eukaryota</taxon>
        <taxon>Metazoa</taxon>
        <taxon>Chordata</taxon>
        <taxon>Craniata</taxon>
        <taxon>Vertebrata</taxon>
        <taxon>Euteleostomi</taxon>
        <taxon>Amphibia</taxon>
        <taxon>Batrachia</taxon>
        <taxon>Caudata</taxon>
        <taxon>Salamandroidea</taxon>
        <taxon>Salamandridae</taxon>
        <taxon>Pleurodelinae</taxon>
        <taxon>Pleurodeles</taxon>
    </lineage>
</organism>
<dbReference type="Proteomes" id="UP001066276">
    <property type="component" value="Chromosome 6"/>
</dbReference>
<keyword evidence="1" id="KW-0175">Coiled coil</keyword>